<evidence type="ECO:0000256" key="1">
    <source>
        <dbReference type="SAM" id="MobiDB-lite"/>
    </source>
</evidence>
<feature type="region of interest" description="Disordered" evidence="1">
    <location>
        <begin position="108"/>
        <end position="135"/>
    </location>
</feature>
<dbReference type="GO" id="GO:0009966">
    <property type="term" value="P:regulation of signal transduction"/>
    <property type="evidence" value="ECO:0007669"/>
    <property type="project" value="InterPro"/>
</dbReference>
<evidence type="ECO:0000313" key="3">
    <source>
        <dbReference type="Proteomes" id="UP001066276"/>
    </source>
</evidence>
<protein>
    <submittedName>
        <fullName evidence="2">Uncharacterized protein</fullName>
    </submittedName>
</protein>
<comment type="caution">
    <text evidence="2">The sequence shown here is derived from an EMBL/GenBank/DDBJ whole genome shotgun (WGS) entry which is preliminary data.</text>
</comment>
<gene>
    <name evidence="2" type="ORF">NDU88_000700</name>
</gene>
<dbReference type="GO" id="GO:0001965">
    <property type="term" value="F:G-protein alpha-subunit binding"/>
    <property type="evidence" value="ECO:0007669"/>
    <property type="project" value="InterPro"/>
</dbReference>
<dbReference type="PANTHER" id="PTHR46583">
    <property type="entry name" value="REGULATOR OF G-PROTEIN SIGNALING 22"/>
    <property type="match status" value="1"/>
</dbReference>
<dbReference type="EMBL" id="JANPWB010000009">
    <property type="protein sequence ID" value="KAJ1147856.1"/>
    <property type="molecule type" value="Genomic_DNA"/>
</dbReference>
<keyword evidence="3" id="KW-1185">Reference proteome</keyword>
<dbReference type="PANTHER" id="PTHR46583:SF2">
    <property type="entry name" value="RGS DOMAIN-CONTAINING PROTEIN"/>
    <property type="match status" value="1"/>
</dbReference>
<dbReference type="Proteomes" id="UP001066276">
    <property type="component" value="Chromosome 5"/>
</dbReference>
<sequence length="162" mass="18126">MWGGYPTSSKAFPVRLSYDPLLGKVKELDGFLLESASGRGAEGIRLSYYYGAGELERERTLHWLKKERFPPFKRTVLYLEYKLAKLIIRPLQDRRPAARYDIQGYSRQSDSAGVSSIPSHPSTAGLPAATRGPETCFPKLSDHLVIRLPSRTRSTPANLGET</sequence>
<proteinExistence type="predicted"/>
<dbReference type="GO" id="GO:0005737">
    <property type="term" value="C:cytoplasm"/>
    <property type="evidence" value="ECO:0007669"/>
    <property type="project" value="TreeGrafter"/>
</dbReference>
<evidence type="ECO:0000313" key="2">
    <source>
        <dbReference type="EMBL" id="KAJ1147856.1"/>
    </source>
</evidence>
<dbReference type="GO" id="GO:0005634">
    <property type="term" value="C:nucleus"/>
    <property type="evidence" value="ECO:0007669"/>
    <property type="project" value="TreeGrafter"/>
</dbReference>
<feature type="compositionally biased region" description="Polar residues" evidence="1">
    <location>
        <begin position="108"/>
        <end position="122"/>
    </location>
</feature>
<accession>A0AAV7R5P6</accession>
<dbReference type="InterPro" id="IPR042651">
    <property type="entry name" value="Rgs22"/>
</dbReference>
<organism evidence="2 3">
    <name type="scientific">Pleurodeles waltl</name>
    <name type="common">Iberian ribbed newt</name>
    <dbReference type="NCBI Taxonomy" id="8319"/>
    <lineage>
        <taxon>Eukaryota</taxon>
        <taxon>Metazoa</taxon>
        <taxon>Chordata</taxon>
        <taxon>Craniata</taxon>
        <taxon>Vertebrata</taxon>
        <taxon>Euteleostomi</taxon>
        <taxon>Amphibia</taxon>
        <taxon>Batrachia</taxon>
        <taxon>Caudata</taxon>
        <taxon>Salamandroidea</taxon>
        <taxon>Salamandridae</taxon>
        <taxon>Pleurodelinae</taxon>
        <taxon>Pleurodeles</taxon>
    </lineage>
</organism>
<name>A0AAV7R5P6_PLEWA</name>
<reference evidence="2" key="1">
    <citation type="journal article" date="2022" name="bioRxiv">
        <title>Sequencing and chromosome-scale assembly of the giantPleurodeles waltlgenome.</title>
        <authorList>
            <person name="Brown T."/>
            <person name="Elewa A."/>
            <person name="Iarovenko S."/>
            <person name="Subramanian E."/>
            <person name="Araus A.J."/>
            <person name="Petzold A."/>
            <person name="Susuki M."/>
            <person name="Suzuki K.-i.T."/>
            <person name="Hayashi T."/>
            <person name="Toyoda A."/>
            <person name="Oliveira C."/>
            <person name="Osipova E."/>
            <person name="Leigh N.D."/>
            <person name="Simon A."/>
            <person name="Yun M.H."/>
        </authorList>
    </citation>
    <scope>NUCLEOTIDE SEQUENCE</scope>
    <source>
        <strain evidence="2">20211129_DDA</strain>
        <tissue evidence="2">Liver</tissue>
    </source>
</reference>
<dbReference type="AlphaFoldDB" id="A0AAV7R5P6"/>